<accession>A0A221STP1</accession>
<feature type="domain" description="Beta-lactamase-related" evidence="1">
    <location>
        <begin position="35"/>
        <end position="323"/>
    </location>
</feature>
<dbReference type="Proteomes" id="UP000259030">
    <property type="component" value="Chromosome"/>
</dbReference>
<dbReference type="Pfam" id="PF00144">
    <property type="entry name" value="Beta-lactamase"/>
    <property type="match status" value="1"/>
</dbReference>
<evidence type="ECO:0000259" key="1">
    <source>
        <dbReference type="Pfam" id="PF00144"/>
    </source>
</evidence>
<organism evidence="2 3">
    <name type="scientific">Deinococcus ficus</name>
    <dbReference type="NCBI Taxonomy" id="317577"/>
    <lineage>
        <taxon>Bacteria</taxon>
        <taxon>Thermotogati</taxon>
        <taxon>Deinococcota</taxon>
        <taxon>Deinococci</taxon>
        <taxon>Deinococcales</taxon>
        <taxon>Deinococcaceae</taxon>
        <taxon>Deinococcus</taxon>
    </lineage>
</organism>
<dbReference type="InterPro" id="IPR001466">
    <property type="entry name" value="Beta-lactam-related"/>
</dbReference>
<dbReference type="InterPro" id="IPR012338">
    <property type="entry name" value="Beta-lactam/transpept-like"/>
</dbReference>
<gene>
    <name evidence="2" type="ORF">DFI_02390</name>
</gene>
<evidence type="ECO:0000313" key="3">
    <source>
        <dbReference type="Proteomes" id="UP000259030"/>
    </source>
</evidence>
<dbReference type="PANTHER" id="PTHR43283:SF3">
    <property type="entry name" value="BETA-LACTAMASE FAMILY PROTEIN (AFU_ORTHOLOGUE AFUA_5G07500)"/>
    <property type="match status" value="1"/>
</dbReference>
<keyword evidence="2" id="KW-0378">Hydrolase</keyword>
<dbReference type="EMBL" id="CP021081">
    <property type="protein sequence ID" value="ASN80004.1"/>
    <property type="molecule type" value="Genomic_DNA"/>
</dbReference>
<dbReference type="SUPFAM" id="SSF56601">
    <property type="entry name" value="beta-lactamase/transpeptidase-like"/>
    <property type="match status" value="1"/>
</dbReference>
<dbReference type="Gene3D" id="3.40.710.10">
    <property type="entry name" value="DD-peptidase/beta-lactamase superfamily"/>
    <property type="match status" value="1"/>
</dbReference>
<protein>
    <submittedName>
        <fullName evidence="2">Serine hydrolase</fullName>
    </submittedName>
</protein>
<dbReference type="RefSeq" id="WP_027463324.1">
    <property type="nucleotide sequence ID" value="NZ_CP021081.1"/>
</dbReference>
<dbReference type="AlphaFoldDB" id="A0A221STP1"/>
<reference evidence="2 3" key="1">
    <citation type="submission" date="2017-05" db="EMBL/GenBank/DDBJ databases">
        <title>The complete genome sequence of Deinococcus ficus isolated from the rhizosphere of the Ficus religiosa L. in Taiwan.</title>
        <authorList>
            <person name="Wu K.-M."/>
            <person name="Liao T.-L."/>
            <person name="Liu Y.-M."/>
            <person name="Young C.-C."/>
            <person name="Tsai S.-F."/>
        </authorList>
    </citation>
    <scope>NUCLEOTIDE SEQUENCE [LARGE SCALE GENOMIC DNA]</scope>
    <source>
        <strain evidence="2 3">CC-FR2-10</strain>
    </source>
</reference>
<dbReference type="PANTHER" id="PTHR43283">
    <property type="entry name" value="BETA-LACTAMASE-RELATED"/>
    <property type="match status" value="1"/>
</dbReference>
<dbReference type="KEGG" id="dfc:DFI_02390"/>
<dbReference type="STRING" id="317577.GCA_000419625_00663"/>
<keyword evidence="3" id="KW-1185">Reference proteome</keyword>
<dbReference type="GO" id="GO:0016787">
    <property type="term" value="F:hydrolase activity"/>
    <property type="evidence" value="ECO:0007669"/>
    <property type="project" value="UniProtKB-KW"/>
</dbReference>
<sequence length="343" mass="34647">MFRRDPLRAAQPDLTRLLGRDVGPDLPAVGAVYARGGVLGMTRGDESVLVPLGGVPADGVFELASVTKPVTAALAGALVREGALAWDAPLRALGGPFRSLPGALTPRALATHTAGLPMHPARAMVTTFTRYHDPYGGMSAADVIASAARWANLRAAGRLVYSNLGAGLLALACAHAAGEATSAAGYGRALARLVTGPLGLPGLTLAPPPGVVRPTGPLGPTAVTGFGPLAGAGGLYGTAADLLRFGQAHLDGRAGLHWAEVTHPRPRPAHLSGVAPGWLVSGDVRWHDGVARGTRAALGFHPGSGVVITLLVRGGPPVLGARGAVPALLLALLGPPQVRVRNG</sequence>
<evidence type="ECO:0000313" key="2">
    <source>
        <dbReference type="EMBL" id="ASN80004.1"/>
    </source>
</evidence>
<proteinExistence type="predicted"/>
<name>A0A221STP1_9DEIO</name>
<dbReference type="InterPro" id="IPR050789">
    <property type="entry name" value="Diverse_Enzym_Activities"/>
</dbReference>